<dbReference type="Proteomes" id="UP000242501">
    <property type="component" value="Unassembled WGS sequence"/>
</dbReference>
<keyword evidence="2 5" id="KW-0812">Transmembrane</keyword>
<dbReference type="AlphaFoldDB" id="A0A1G6K9H7"/>
<evidence type="ECO:0000256" key="1">
    <source>
        <dbReference type="ARBA" id="ARBA00004141"/>
    </source>
</evidence>
<feature type="transmembrane region" description="Helical" evidence="5">
    <location>
        <begin position="141"/>
        <end position="161"/>
    </location>
</feature>
<keyword evidence="4 5" id="KW-0472">Membrane</keyword>
<comment type="subcellular location">
    <subcellularLocation>
        <location evidence="1">Membrane</location>
        <topology evidence="1">Multi-pass membrane protein</topology>
    </subcellularLocation>
</comment>
<keyword evidence="6" id="KW-0378">Hydrolase</keyword>
<keyword evidence="7" id="KW-1185">Reference proteome</keyword>
<evidence type="ECO:0000256" key="5">
    <source>
        <dbReference type="SAM" id="Phobius"/>
    </source>
</evidence>
<dbReference type="Pfam" id="PF04172">
    <property type="entry name" value="LrgB"/>
    <property type="match status" value="1"/>
</dbReference>
<sequence length="221" mass="23513">MIIYSFAITLIAYIVAKGINIYLPRIPVIVTSMCLVVAFLYILRVPYEIYATNTQNIFNHLLGYATVALAIPLATMRYDDLALKPLIGILSFASLSAVSLPMILAYLFHLSEPTVLAFATRAVTTPIALNIAALIGSPVSMVSLIVILSGLIGGGFASVVLKNVHDERAVGLALGLAAHAIGTVQAWQRSPVAGRYAAFGMAVNGVFTAIWLPLAFSLIHG</sequence>
<feature type="transmembrane region" description="Helical" evidence="5">
    <location>
        <begin position="115"/>
        <end position="135"/>
    </location>
</feature>
<dbReference type="EMBL" id="FMYL01000015">
    <property type="protein sequence ID" value="SDC27670.1"/>
    <property type="molecule type" value="Genomic_DNA"/>
</dbReference>
<evidence type="ECO:0000256" key="4">
    <source>
        <dbReference type="ARBA" id="ARBA00023136"/>
    </source>
</evidence>
<protein>
    <submittedName>
        <fullName evidence="6">Effector of murein hydrolase</fullName>
    </submittedName>
</protein>
<proteinExistence type="predicted"/>
<dbReference type="InterPro" id="IPR007300">
    <property type="entry name" value="CidB/LrgB"/>
</dbReference>
<gene>
    <name evidence="6" type="ORF">SAMN05421733_11534</name>
</gene>
<keyword evidence="3 5" id="KW-1133">Transmembrane helix</keyword>
<feature type="transmembrane region" description="Helical" evidence="5">
    <location>
        <begin position="26"/>
        <end position="45"/>
    </location>
</feature>
<accession>A0A1G6K9H7</accession>
<reference evidence="7" key="1">
    <citation type="submission" date="2016-09" db="EMBL/GenBank/DDBJ databases">
        <authorList>
            <person name="Varghese N."/>
            <person name="Submissions S."/>
        </authorList>
    </citation>
    <scope>NUCLEOTIDE SEQUENCE [LARGE SCALE GENOMIC DNA]</scope>
    <source>
        <strain evidence="7">ANC 4422</strain>
    </source>
</reference>
<organism evidence="6 7">
    <name type="scientific">Acinetobacter boissieri</name>
    <dbReference type="NCBI Taxonomy" id="1219383"/>
    <lineage>
        <taxon>Bacteria</taxon>
        <taxon>Pseudomonadati</taxon>
        <taxon>Pseudomonadota</taxon>
        <taxon>Gammaproteobacteria</taxon>
        <taxon>Moraxellales</taxon>
        <taxon>Moraxellaceae</taxon>
        <taxon>Acinetobacter</taxon>
    </lineage>
</organism>
<evidence type="ECO:0000256" key="2">
    <source>
        <dbReference type="ARBA" id="ARBA00022692"/>
    </source>
</evidence>
<dbReference type="PANTHER" id="PTHR30249:SF0">
    <property type="entry name" value="PLASTIDAL GLYCOLATE_GLYCERATE TRANSLOCATOR 1, CHLOROPLASTIC"/>
    <property type="match status" value="1"/>
</dbReference>
<dbReference type="PANTHER" id="PTHR30249">
    <property type="entry name" value="PUTATIVE SEROTONIN TRANSPORTER"/>
    <property type="match status" value="1"/>
</dbReference>
<dbReference type="GO" id="GO:0016787">
    <property type="term" value="F:hydrolase activity"/>
    <property type="evidence" value="ECO:0007669"/>
    <property type="project" value="UniProtKB-KW"/>
</dbReference>
<name>A0A1G6K9H7_9GAMM</name>
<evidence type="ECO:0000313" key="6">
    <source>
        <dbReference type="EMBL" id="SDC27670.1"/>
    </source>
</evidence>
<evidence type="ECO:0000313" key="7">
    <source>
        <dbReference type="Proteomes" id="UP000242501"/>
    </source>
</evidence>
<feature type="transmembrane region" description="Helical" evidence="5">
    <location>
        <begin position="86"/>
        <end position="108"/>
    </location>
</feature>
<dbReference type="STRING" id="1219383.SAMN05421733_11534"/>
<dbReference type="GO" id="GO:0016020">
    <property type="term" value="C:membrane"/>
    <property type="evidence" value="ECO:0007669"/>
    <property type="project" value="UniProtKB-SubCell"/>
</dbReference>
<evidence type="ECO:0000256" key="3">
    <source>
        <dbReference type="ARBA" id="ARBA00022989"/>
    </source>
</evidence>
<feature type="transmembrane region" description="Helical" evidence="5">
    <location>
        <begin position="57"/>
        <end position="74"/>
    </location>
</feature>
<feature type="transmembrane region" description="Helical" evidence="5">
    <location>
        <begin position="168"/>
        <end position="187"/>
    </location>
</feature>
<feature type="transmembrane region" description="Helical" evidence="5">
    <location>
        <begin position="199"/>
        <end position="219"/>
    </location>
</feature>